<feature type="coiled-coil region" evidence="2">
    <location>
        <begin position="192"/>
        <end position="226"/>
    </location>
</feature>
<dbReference type="InterPro" id="IPR051147">
    <property type="entry name" value="CFAP_domain-containing"/>
</dbReference>
<dbReference type="InterPro" id="IPR025252">
    <property type="entry name" value="DUF4200"/>
</dbReference>
<reference evidence="4 5" key="1">
    <citation type="submission" date="2019-08" db="EMBL/GenBank/DDBJ databases">
        <title>The genome of the soybean aphid Biotype 1, its phylome, world population structure and adaptation to the North American continent.</title>
        <authorList>
            <person name="Giordano R."/>
            <person name="Donthu R.K."/>
            <person name="Hernandez A.G."/>
            <person name="Wright C.L."/>
            <person name="Zimin A.V."/>
        </authorList>
    </citation>
    <scope>NUCLEOTIDE SEQUENCE [LARGE SCALE GENOMIC DNA]</scope>
    <source>
        <tissue evidence="4">Whole aphids</tissue>
    </source>
</reference>
<feature type="domain" description="DUF4200" evidence="3">
    <location>
        <begin position="74"/>
        <end position="185"/>
    </location>
</feature>
<organism evidence="4 5">
    <name type="scientific">Aphis glycines</name>
    <name type="common">Soybean aphid</name>
    <dbReference type="NCBI Taxonomy" id="307491"/>
    <lineage>
        <taxon>Eukaryota</taxon>
        <taxon>Metazoa</taxon>
        <taxon>Ecdysozoa</taxon>
        <taxon>Arthropoda</taxon>
        <taxon>Hexapoda</taxon>
        <taxon>Insecta</taxon>
        <taxon>Pterygota</taxon>
        <taxon>Neoptera</taxon>
        <taxon>Paraneoptera</taxon>
        <taxon>Hemiptera</taxon>
        <taxon>Sternorrhyncha</taxon>
        <taxon>Aphidomorpha</taxon>
        <taxon>Aphidoidea</taxon>
        <taxon>Aphididae</taxon>
        <taxon>Aphidini</taxon>
        <taxon>Aphis</taxon>
        <taxon>Aphis</taxon>
    </lineage>
</organism>
<name>A0A6G0TQX4_APHGL</name>
<evidence type="ECO:0000256" key="2">
    <source>
        <dbReference type="SAM" id="Coils"/>
    </source>
</evidence>
<gene>
    <name evidence="4" type="ORF">AGLY_006357</name>
</gene>
<protein>
    <recommendedName>
        <fullName evidence="3">DUF4200 domain-containing protein</fullName>
    </recommendedName>
</protein>
<keyword evidence="1 2" id="KW-0175">Coiled coil</keyword>
<accession>A0A6G0TQX4</accession>
<dbReference type="Pfam" id="PF13863">
    <property type="entry name" value="DUF4200"/>
    <property type="match status" value="1"/>
</dbReference>
<dbReference type="GO" id="GO:0005856">
    <property type="term" value="C:cytoskeleton"/>
    <property type="evidence" value="ECO:0007669"/>
    <property type="project" value="UniProtKB-ARBA"/>
</dbReference>
<evidence type="ECO:0000313" key="4">
    <source>
        <dbReference type="EMBL" id="KAE9537334.1"/>
    </source>
</evidence>
<dbReference type="PANTHER" id="PTHR21683:SF2">
    <property type="entry name" value="COILED-COIL DOMAIN-CONTAINING PROTEIN 42 LIKE-2-LIKE"/>
    <property type="match status" value="1"/>
</dbReference>
<comment type="caution">
    <text evidence="4">The sequence shown here is derived from an EMBL/GenBank/DDBJ whole genome shotgun (WGS) entry which is preliminary data.</text>
</comment>
<dbReference type="EMBL" id="VYZN01000018">
    <property type="protein sequence ID" value="KAE9537334.1"/>
    <property type="molecule type" value="Genomic_DNA"/>
</dbReference>
<sequence length="345" mass="41149">MKNLNRVKNKRLFKMQDPKIKPESMINIEADCVKTVNMYMQVKSDSNDFIKKFPKWDTLPKSLDNELIITIRDRDFAKTRLEIKRNEKKAFDREMKEKWNDLGQKLNELREEELRHEQFSSENESKCEMLIRKTNEDDEETKRYEQQTIPMQQSILKLEEAAEGMQRSVDELKPFEDFLENVVEESKEFKNIDDVIKRYENLTNIRKELAQKHEKKTADLKRLTTDVFRRSKEKSEEAEHVSVEMADVIESLGKLKDEMIKTDLAYRKIENVAKEKKIESDLVAASVWNIYKQMCRRVKKSMPNKIPDIETQLAFIAEEYRQLTKVLNMAEKIKEKSNKREILRN</sequence>
<evidence type="ECO:0000313" key="5">
    <source>
        <dbReference type="Proteomes" id="UP000475862"/>
    </source>
</evidence>
<keyword evidence="5" id="KW-1185">Reference proteome</keyword>
<evidence type="ECO:0000259" key="3">
    <source>
        <dbReference type="Pfam" id="PF13863"/>
    </source>
</evidence>
<dbReference type="PANTHER" id="PTHR21683">
    <property type="entry name" value="COILED-COIL DOMAIN-CONTAINING PROTEIN 42 LIKE-2-LIKE-RELATED"/>
    <property type="match status" value="1"/>
</dbReference>
<evidence type="ECO:0000256" key="1">
    <source>
        <dbReference type="ARBA" id="ARBA00023054"/>
    </source>
</evidence>
<dbReference type="AlphaFoldDB" id="A0A6G0TQX4"/>
<proteinExistence type="predicted"/>
<dbReference type="OrthoDB" id="10264298at2759"/>
<dbReference type="Proteomes" id="UP000475862">
    <property type="component" value="Unassembled WGS sequence"/>
</dbReference>